<dbReference type="InterPro" id="IPR015946">
    <property type="entry name" value="KH_dom-like_a/b"/>
</dbReference>
<dbReference type="EMBL" id="KL662101">
    <property type="protein sequence ID" value="KFM23937.1"/>
    <property type="molecule type" value="Genomic_DNA"/>
</dbReference>
<dbReference type="InterPro" id="IPR023799">
    <property type="entry name" value="RbfA_dom_sf"/>
</dbReference>
<dbReference type="Gene3D" id="3.30.300.20">
    <property type="match status" value="1"/>
</dbReference>
<protein>
    <submittedName>
        <fullName evidence="1">Uncharacterized protein</fullName>
    </submittedName>
</protein>
<dbReference type="AlphaFoldDB" id="A0A087SDY3"/>
<organism evidence="1 2">
    <name type="scientific">Auxenochlorella protothecoides</name>
    <name type="common">Green microalga</name>
    <name type="synonym">Chlorella protothecoides</name>
    <dbReference type="NCBI Taxonomy" id="3075"/>
    <lineage>
        <taxon>Eukaryota</taxon>
        <taxon>Viridiplantae</taxon>
        <taxon>Chlorophyta</taxon>
        <taxon>core chlorophytes</taxon>
        <taxon>Trebouxiophyceae</taxon>
        <taxon>Chlorellales</taxon>
        <taxon>Chlorellaceae</taxon>
        <taxon>Auxenochlorella</taxon>
    </lineage>
</organism>
<gene>
    <name evidence="1" type="ORF">F751_6905</name>
</gene>
<evidence type="ECO:0000313" key="1">
    <source>
        <dbReference type="EMBL" id="KFM23937.1"/>
    </source>
</evidence>
<sequence length="133" mass="14821">MLRSATEIVWPASSRQEKFAAKVHRVLGNVLMHDAVLRQSLVERYGFAVEEARSIDNLKAFLLWDSYSGHEREAAKELARRKGRLRSAVAGGLGVRNAPLLVFRKSGMSSEEARLESVLEGLAIEDLPSQRGF</sequence>
<name>A0A087SDY3_AUXPR</name>
<dbReference type="RefSeq" id="XP_011396815.1">
    <property type="nucleotide sequence ID" value="XM_011398513.1"/>
</dbReference>
<dbReference type="SUPFAM" id="SSF89919">
    <property type="entry name" value="Ribosome-binding factor A, RbfA"/>
    <property type="match status" value="1"/>
</dbReference>
<evidence type="ECO:0000313" key="2">
    <source>
        <dbReference type="Proteomes" id="UP000028924"/>
    </source>
</evidence>
<reference evidence="1 2" key="1">
    <citation type="journal article" date="2014" name="BMC Genomics">
        <title>Oil accumulation mechanisms of the oleaginous microalga Chlorella protothecoides revealed through its genome, transcriptomes, and proteomes.</title>
        <authorList>
            <person name="Gao C."/>
            <person name="Wang Y."/>
            <person name="Shen Y."/>
            <person name="Yan D."/>
            <person name="He X."/>
            <person name="Dai J."/>
            <person name="Wu Q."/>
        </authorList>
    </citation>
    <scope>NUCLEOTIDE SEQUENCE [LARGE SCALE GENOMIC DNA]</scope>
    <source>
        <strain evidence="1 2">0710</strain>
    </source>
</reference>
<dbReference type="GeneID" id="23618296"/>
<dbReference type="Proteomes" id="UP000028924">
    <property type="component" value="Unassembled WGS sequence"/>
</dbReference>
<accession>A0A087SDY3</accession>
<proteinExistence type="predicted"/>
<keyword evidence="2" id="KW-1185">Reference proteome</keyword>
<dbReference type="KEGG" id="apro:F751_6905"/>
<dbReference type="OrthoDB" id="513326at2759"/>